<dbReference type="Gene3D" id="3.10.129.10">
    <property type="entry name" value="Hotdog Thioesterase"/>
    <property type="match status" value="1"/>
</dbReference>
<dbReference type="RefSeq" id="WP_089882319.1">
    <property type="nucleotide sequence ID" value="NZ_FOYS01000005.1"/>
</dbReference>
<dbReference type="SUPFAM" id="SSF54637">
    <property type="entry name" value="Thioesterase/thiol ester dehydrase-isomerase"/>
    <property type="match status" value="1"/>
</dbReference>
<dbReference type="InterPro" id="IPR029069">
    <property type="entry name" value="HotDog_dom_sf"/>
</dbReference>
<keyword evidence="2" id="KW-1185">Reference proteome</keyword>
<reference evidence="2" key="1">
    <citation type="submission" date="2016-10" db="EMBL/GenBank/DDBJ databases">
        <authorList>
            <person name="Varghese N."/>
            <person name="Submissions S."/>
        </authorList>
    </citation>
    <scope>NUCLEOTIDE SEQUENCE [LARGE SCALE GENOMIC DNA]</scope>
    <source>
        <strain evidence="2">CGMCC 1.8711</strain>
    </source>
</reference>
<accession>A0A1I6IAA5</accession>
<protein>
    <submittedName>
        <fullName evidence="1">4-hydroxybenzoyl-CoA thioesterase</fullName>
    </submittedName>
</protein>
<gene>
    <name evidence="1" type="ORF">SAMN04488124_2942</name>
</gene>
<dbReference type="OrthoDB" id="42004at2157"/>
<evidence type="ECO:0000313" key="2">
    <source>
        <dbReference type="Proteomes" id="UP000243250"/>
    </source>
</evidence>
<dbReference type="Pfam" id="PF13279">
    <property type="entry name" value="4HBT_2"/>
    <property type="match status" value="1"/>
</dbReference>
<dbReference type="Proteomes" id="UP000243250">
    <property type="component" value="Unassembled WGS sequence"/>
</dbReference>
<dbReference type="STRING" id="555875.SAMN04488124_2942"/>
<organism evidence="1 2">
    <name type="scientific">Halogeometricum limi</name>
    <dbReference type="NCBI Taxonomy" id="555875"/>
    <lineage>
        <taxon>Archaea</taxon>
        <taxon>Methanobacteriati</taxon>
        <taxon>Methanobacteriota</taxon>
        <taxon>Stenosarchaea group</taxon>
        <taxon>Halobacteria</taxon>
        <taxon>Halobacteriales</taxon>
        <taxon>Haloferacaceae</taxon>
        <taxon>Halogeometricum</taxon>
    </lineage>
</organism>
<evidence type="ECO:0000313" key="1">
    <source>
        <dbReference type="EMBL" id="SFR63692.1"/>
    </source>
</evidence>
<name>A0A1I6IAA5_9EURY</name>
<dbReference type="EMBL" id="FOYS01000005">
    <property type="protein sequence ID" value="SFR63692.1"/>
    <property type="molecule type" value="Genomic_DNA"/>
</dbReference>
<sequence>MTYERVWTVRFSDTDPFGIAHYPRIVDAVHEVSDAFMQDIGWPYWDIVDEHGFGLPLVEMNFEFESPVEAGDDVIVELTTDVGTRSVRFDYVARHVDEVVFSGYEQRVCVERGGEVRELPDELAEALAVYASE</sequence>
<dbReference type="AlphaFoldDB" id="A0A1I6IAA5"/>
<proteinExistence type="predicted"/>
<dbReference type="CDD" id="cd00586">
    <property type="entry name" value="4HBT"/>
    <property type="match status" value="1"/>
</dbReference>